<name>A0A0P7VBJ7_SCLFO</name>
<organism evidence="3 4">
    <name type="scientific">Scleropages formosus</name>
    <name type="common">Asian bonytongue</name>
    <name type="synonym">Osteoglossum formosum</name>
    <dbReference type="NCBI Taxonomy" id="113540"/>
    <lineage>
        <taxon>Eukaryota</taxon>
        <taxon>Metazoa</taxon>
        <taxon>Chordata</taxon>
        <taxon>Craniata</taxon>
        <taxon>Vertebrata</taxon>
        <taxon>Euteleostomi</taxon>
        <taxon>Actinopterygii</taxon>
        <taxon>Neopterygii</taxon>
        <taxon>Teleostei</taxon>
        <taxon>Osteoglossocephala</taxon>
        <taxon>Osteoglossomorpha</taxon>
        <taxon>Osteoglossiformes</taxon>
        <taxon>Osteoglossidae</taxon>
        <taxon>Scleropages</taxon>
    </lineage>
</organism>
<comment type="caution">
    <text evidence="3">The sequence shown here is derived from an EMBL/GenBank/DDBJ whole genome shotgun (WGS) entry which is preliminary data.</text>
</comment>
<evidence type="ECO:0000256" key="1">
    <source>
        <dbReference type="SAM" id="MobiDB-lite"/>
    </source>
</evidence>
<sequence>AAEDIPSVRKAIQQLTGSASKLLRHPSPDYKKLEQDVINQMVEVETVIARARSLKAKFGIGTDDRGEDDVELERFVSLLLEEPEAVVVGASRGPAGSIIHQMFVNAQRAALLAPGEDEPGRGGRAENGLKTIGSGVPDFPAPAGREILLRTCVPRPAPYSKALPQRIFCVLMKDDFRLAGAFSSDMSFF</sequence>
<gene>
    <name evidence="3" type="ORF">Z043_108492</name>
</gene>
<feature type="non-terminal residue" evidence="3">
    <location>
        <position position="1"/>
    </location>
</feature>
<dbReference type="Pfam" id="PF19533">
    <property type="entry name" value="Rab3-GAP_cat_C"/>
    <property type="match status" value="1"/>
</dbReference>
<dbReference type="PANTHER" id="PTHR21422:SF9">
    <property type="entry name" value="RAB3 GTPASE-ACTIVATING PROTEIN CATALYTIC SUBUNIT"/>
    <property type="match status" value="1"/>
</dbReference>
<dbReference type="PANTHER" id="PTHR21422">
    <property type="entry name" value="RAB3 GTPASE-ACTIVATING PROTEIN CATALYTIC SUBUNIT"/>
    <property type="match status" value="1"/>
</dbReference>
<dbReference type="Proteomes" id="UP000034805">
    <property type="component" value="Unassembled WGS sequence"/>
</dbReference>
<dbReference type="AlphaFoldDB" id="A0A0P7VBJ7"/>
<dbReference type="InterPro" id="IPR045698">
    <property type="entry name" value="Rab3GAP1_C"/>
</dbReference>
<feature type="region of interest" description="Disordered" evidence="1">
    <location>
        <begin position="115"/>
        <end position="135"/>
    </location>
</feature>
<dbReference type="EMBL" id="JARO02002506">
    <property type="protein sequence ID" value="KPP72499.1"/>
    <property type="molecule type" value="Genomic_DNA"/>
</dbReference>
<evidence type="ECO:0000313" key="4">
    <source>
        <dbReference type="Proteomes" id="UP000034805"/>
    </source>
</evidence>
<accession>A0A0P7VBJ7</accession>
<dbReference type="InterPro" id="IPR045700">
    <property type="entry name" value="Rab3GAP1"/>
</dbReference>
<proteinExistence type="predicted"/>
<protein>
    <recommendedName>
        <fullName evidence="2">Rab3GAP catalytic subunit C-terminal domain-containing protein</fullName>
    </recommendedName>
</protein>
<evidence type="ECO:0000313" key="3">
    <source>
        <dbReference type="EMBL" id="KPP72499.1"/>
    </source>
</evidence>
<reference evidence="3 4" key="1">
    <citation type="submission" date="2015-08" db="EMBL/GenBank/DDBJ databases">
        <title>The genome of the Asian arowana (Scleropages formosus).</title>
        <authorList>
            <person name="Tan M.H."/>
            <person name="Gan H.M."/>
            <person name="Croft L.J."/>
            <person name="Austin C.M."/>
        </authorList>
    </citation>
    <scope>NUCLEOTIDE SEQUENCE [LARGE SCALE GENOMIC DNA]</scope>
    <source>
        <strain evidence="3">Aro1</strain>
    </source>
</reference>
<feature type="domain" description="Rab3GAP catalytic subunit C-terminal" evidence="2">
    <location>
        <begin position="2"/>
        <end position="189"/>
    </location>
</feature>
<dbReference type="GO" id="GO:0005096">
    <property type="term" value="F:GTPase activator activity"/>
    <property type="evidence" value="ECO:0007669"/>
    <property type="project" value="InterPro"/>
</dbReference>
<evidence type="ECO:0000259" key="2">
    <source>
        <dbReference type="Pfam" id="PF19533"/>
    </source>
</evidence>